<evidence type="ECO:0000256" key="1">
    <source>
        <dbReference type="SAM" id="Phobius"/>
    </source>
</evidence>
<dbReference type="OrthoDB" id="42796at2157"/>
<keyword evidence="1" id="KW-0472">Membrane</keyword>
<reference evidence="2" key="1">
    <citation type="journal article" date="2021" name="Environ. Microbiol.">
        <title>New insights into the diversity and evolution of the archaeal mobilome from three complete genomes of Saccharolobus shibatae.</title>
        <authorList>
            <person name="Medvedeva S."/>
            <person name="Brandt D."/>
            <person name="Cvirkaite-Krupovic V."/>
            <person name="Liu Y."/>
            <person name="Severinov K."/>
            <person name="Ishino S."/>
            <person name="Ishino Y."/>
            <person name="Prangishvili D."/>
            <person name="Kalinowski J."/>
            <person name="Krupovic M."/>
        </authorList>
    </citation>
    <scope>NUCLEOTIDE SEQUENCE</scope>
    <source>
        <strain evidence="2">B12</strain>
    </source>
</reference>
<keyword evidence="1" id="KW-1133">Transmembrane helix</keyword>
<dbReference type="RefSeq" id="WP_218266734.1">
    <property type="nucleotide sequence ID" value="NZ_CP077717.1"/>
</dbReference>
<dbReference type="Proteomes" id="UP000694018">
    <property type="component" value="Chromosome"/>
</dbReference>
<evidence type="ECO:0000313" key="2">
    <source>
        <dbReference type="EMBL" id="QXJ27432.1"/>
    </source>
</evidence>
<keyword evidence="1" id="KW-0812">Transmembrane</keyword>
<dbReference type="GeneID" id="65561916"/>
<gene>
    <name evidence="2" type="ORF">J5U23_00299</name>
</gene>
<dbReference type="KEGG" id="sshi:J5U23_00299"/>
<protein>
    <submittedName>
        <fullName evidence="2">Uncharacterized protein</fullName>
    </submittedName>
</protein>
<name>A0A8F5BLF4_SACSH</name>
<accession>A0A8F5BLF4</accession>
<feature type="transmembrane region" description="Helical" evidence="1">
    <location>
        <begin position="48"/>
        <end position="68"/>
    </location>
</feature>
<feature type="transmembrane region" description="Helical" evidence="1">
    <location>
        <begin position="106"/>
        <end position="125"/>
    </location>
</feature>
<evidence type="ECO:0000313" key="3">
    <source>
        <dbReference type="Proteomes" id="UP000694018"/>
    </source>
</evidence>
<feature type="transmembrane region" description="Helical" evidence="1">
    <location>
        <begin position="12"/>
        <end position="36"/>
    </location>
</feature>
<dbReference type="AlphaFoldDB" id="A0A8F5BLF4"/>
<dbReference type="EMBL" id="CP077717">
    <property type="protein sequence ID" value="QXJ27432.1"/>
    <property type="molecule type" value="Genomic_DNA"/>
</dbReference>
<organism evidence="2 3">
    <name type="scientific">Saccharolobus shibatae (strain ATCC 51178 / DSM 5389 / JCM 8931 / NBRC 15437 / B12)</name>
    <name type="common">Sulfolobus shibatae</name>
    <dbReference type="NCBI Taxonomy" id="523848"/>
    <lineage>
        <taxon>Archaea</taxon>
        <taxon>Thermoproteota</taxon>
        <taxon>Thermoprotei</taxon>
        <taxon>Sulfolobales</taxon>
        <taxon>Sulfolobaceae</taxon>
        <taxon>Saccharolobus</taxon>
    </lineage>
</organism>
<feature type="transmembrane region" description="Helical" evidence="1">
    <location>
        <begin position="80"/>
        <end position="100"/>
    </location>
</feature>
<sequence length="128" mass="14268">MARLSDKDLIKFIGYIIRIILLFGIGVQIILTIYAIVSSIISLNLLDLVNVTITGPLLILVLLELYIAVNSYLSGKERSIINVIDAGISFFVRELILELFSQNYTITHILIIAGVVGILSFSRFITNR</sequence>
<proteinExistence type="predicted"/>